<feature type="compositionally biased region" description="Polar residues" evidence="1">
    <location>
        <begin position="296"/>
        <end position="308"/>
    </location>
</feature>
<dbReference type="InterPro" id="IPR030127">
    <property type="entry name" value="MTSS1/MTSS2"/>
</dbReference>
<name>A0AAV2K4S7_KNICA</name>
<dbReference type="Gene3D" id="1.20.1270.60">
    <property type="entry name" value="Arfaptin homology (AH) domain/BAR domain"/>
    <property type="match status" value="1"/>
</dbReference>
<gene>
    <name evidence="3" type="ORF">KC01_LOCUS14319</name>
</gene>
<evidence type="ECO:0000313" key="4">
    <source>
        <dbReference type="Proteomes" id="UP001497482"/>
    </source>
</evidence>
<feature type="compositionally biased region" description="Low complexity" evidence="1">
    <location>
        <begin position="237"/>
        <end position="295"/>
    </location>
</feature>
<feature type="compositionally biased region" description="Basic and acidic residues" evidence="1">
    <location>
        <begin position="103"/>
        <end position="121"/>
    </location>
</feature>
<dbReference type="GO" id="GO:0032233">
    <property type="term" value="P:positive regulation of actin filament bundle assembly"/>
    <property type="evidence" value="ECO:0007669"/>
    <property type="project" value="TreeGrafter"/>
</dbReference>
<dbReference type="PANTHER" id="PTHR15708">
    <property type="entry name" value="ACTIN BUNDLING/MISSING IN METASTASIS-RELATED"/>
    <property type="match status" value="1"/>
</dbReference>
<evidence type="ECO:0000313" key="3">
    <source>
        <dbReference type="EMBL" id="CAL1583908.1"/>
    </source>
</evidence>
<sequence>MKGSFQIWDDFINKAAKLQSHIRATVAAVASFLDAFQKVADLASSSRGATRDLGFALSRVCVRQRGIESRLRRFSMLMLESLINPLQEQMDEWRRSTTALDKDHAKEYKKARQEMKKRSSDSLRLQKKAKKGRGEQPSDSPLKPPLFPLWEEAQSSAVRRALVEERGRFCCFVSMLRPLMEEEVGFLSEVSHLQSLSEDLRTLSMDPHKLPASSEQVLFELKTSDSCSLQTPPSSPGSTVSRKSSMSSSVNSVSSGDSRSSGSPHFRFRSGSGSGSGPVQSGSLRLSSVSSHDSGFNSHNSRSPSVSGLSAMKRSHTTVPISHQGDDLTVGAELVQALDRGLKLDLYTPGSDRESFSLSSEPDALSPDPSLSFWRLQHTRCASSAQTPGVATIRRAPSSKLRRANLSLSLNPGLLRPPVIPVQTPTVPRAAETPPCPPPQPLARAVRAPRSPREERDYLCAIRRGVKLKRNKDVSDRSAPRIQ</sequence>
<organism evidence="3 4">
    <name type="scientific">Knipowitschia caucasica</name>
    <name type="common">Caucasian dwarf goby</name>
    <name type="synonym">Pomatoschistus caucasicus</name>
    <dbReference type="NCBI Taxonomy" id="637954"/>
    <lineage>
        <taxon>Eukaryota</taxon>
        <taxon>Metazoa</taxon>
        <taxon>Chordata</taxon>
        <taxon>Craniata</taxon>
        <taxon>Vertebrata</taxon>
        <taxon>Euteleostomi</taxon>
        <taxon>Actinopterygii</taxon>
        <taxon>Neopterygii</taxon>
        <taxon>Teleostei</taxon>
        <taxon>Neoteleostei</taxon>
        <taxon>Acanthomorphata</taxon>
        <taxon>Gobiaria</taxon>
        <taxon>Gobiiformes</taxon>
        <taxon>Gobioidei</taxon>
        <taxon>Gobiidae</taxon>
        <taxon>Gobiinae</taxon>
        <taxon>Knipowitschia</taxon>
    </lineage>
</organism>
<keyword evidence="4" id="KW-1185">Reference proteome</keyword>
<feature type="region of interest" description="Disordered" evidence="1">
    <location>
        <begin position="425"/>
        <end position="454"/>
    </location>
</feature>
<reference evidence="3 4" key="1">
    <citation type="submission" date="2024-04" db="EMBL/GenBank/DDBJ databases">
        <authorList>
            <person name="Waldvogel A.-M."/>
            <person name="Schoenle A."/>
        </authorList>
    </citation>
    <scope>NUCLEOTIDE SEQUENCE [LARGE SCALE GENOMIC DNA]</scope>
</reference>
<dbReference type="GO" id="GO:0015629">
    <property type="term" value="C:actin cytoskeleton"/>
    <property type="evidence" value="ECO:0007669"/>
    <property type="project" value="TreeGrafter"/>
</dbReference>
<dbReference type="GO" id="GO:0005543">
    <property type="term" value="F:phospholipid binding"/>
    <property type="evidence" value="ECO:0007669"/>
    <property type="project" value="TreeGrafter"/>
</dbReference>
<dbReference type="PROSITE" id="PS51338">
    <property type="entry name" value="IMD"/>
    <property type="match status" value="1"/>
</dbReference>
<dbReference type="GO" id="GO:0003779">
    <property type="term" value="F:actin binding"/>
    <property type="evidence" value="ECO:0007669"/>
    <property type="project" value="InterPro"/>
</dbReference>
<feature type="region of interest" description="Disordered" evidence="1">
    <location>
        <begin position="351"/>
        <end position="370"/>
    </location>
</feature>
<dbReference type="GO" id="GO:0034334">
    <property type="term" value="P:adherens junction maintenance"/>
    <property type="evidence" value="ECO:0007669"/>
    <property type="project" value="TreeGrafter"/>
</dbReference>
<dbReference type="Proteomes" id="UP001497482">
    <property type="component" value="Chromosome 16"/>
</dbReference>
<dbReference type="AlphaFoldDB" id="A0AAV2K4S7"/>
<evidence type="ECO:0000256" key="1">
    <source>
        <dbReference type="SAM" id="MobiDB-lite"/>
    </source>
</evidence>
<dbReference type="PANTHER" id="PTHR15708:SF10">
    <property type="entry name" value="PROTEIN MTSS 1"/>
    <property type="match status" value="1"/>
</dbReference>
<proteinExistence type="predicted"/>
<dbReference type="GO" id="GO:0009898">
    <property type="term" value="C:cytoplasmic side of plasma membrane"/>
    <property type="evidence" value="ECO:0007669"/>
    <property type="project" value="TreeGrafter"/>
</dbReference>
<feature type="region of interest" description="Disordered" evidence="1">
    <location>
        <begin position="223"/>
        <end position="324"/>
    </location>
</feature>
<dbReference type="InterPro" id="IPR027267">
    <property type="entry name" value="AH/BAR_dom_sf"/>
</dbReference>
<dbReference type="EMBL" id="OZ035838">
    <property type="protein sequence ID" value="CAL1583908.1"/>
    <property type="molecule type" value="Genomic_DNA"/>
</dbReference>
<dbReference type="SUPFAM" id="SSF103657">
    <property type="entry name" value="BAR/IMD domain-like"/>
    <property type="match status" value="1"/>
</dbReference>
<dbReference type="InterPro" id="IPR013606">
    <property type="entry name" value="I-BAR_dom"/>
</dbReference>
<evidence type="ECO:0000259" key="2">
    <source>
        <dbReference type="PROSITE" id="PS51338"/>
    </source>
</evidence>
<feature type="region of interest" description="Disordered" evidence="1">
    <location>
        <begin position="103"/>
        <end position="147"/>
    </location>
</feature>
<dbReference type="Pfam" id="PF08397">
    <property type="entry name" value="IMD"/>
    <property type="match status" value="1"/>
</dbReference>
<feature type="domain" description="IMD" evidence="2">
    <location>
        <begin position="1"/>
        <end position="224"/>
    </location>
</feature>
<protein>
    <recommendedName>
        <fullName evidence="2">IMD domain-containing protein</fullName>
    </recommendedName>
</protein>
<accession>A0AAV2K4S7</accession>
<dbReference type="GO" id="GO:0007009">
    <property type="term" value="P:plasma membrane organization"/>
    <property type="evidence" value="ECO:0007669"/>
    <property type="project" value="InterPro"/>
</dbReference>